<keyword evidence="6" id="KW-0832">Ubl conjugation</keyword>
<keyword evidence="12" id="KW-1176">Cytoplasmic inwards viral transport</keyword>
<dbReference type="GO" id="GO:0039664">
    <property type="term" value="P:lysis of host organelle involved in viral entry into host cell"/>
    <property type="evidence" value="ECO:0007669"/>
    <property type="project" value="UniProtKB-KW"/>
</dbReference>
<dbReference type="InterPro" id="IPR004243">
    <property type="entry name" value="McpVI"/>
</dbReference>
<evidence type="ECO:0000256" key="16">
    <source>
        <dbReference type="SAM" id="MobiDB-lite"/>
    </source>
</evidence>
<proteinExistence type="predicted"/>
<keyword evidence="7" id="KW-0946">Virion</keyword>
<dbReference type="EMBL" id="MN025529">
    <property type="protein sequence ID" value="QEJ80731.1"/>
    <property type="molecule type" value="Genomic_DNA"/>
</dbReference>
<keyword evidence="10" id="KW-1177">Microtubular inwards viral transport</keyword>
<evidence type="ECO:0000256" key="10">
    <source>
        <dbReference type="ARBA" id="ARBA00022952"/>
    </source>
</evidence>
<keyword evidence="2" id="KW-1048">Host nucleus</keyword>
<feature type="region of interest" description="Disordered" evidence="16">
    <location>
        <begin position="162"/>
        <end position="193"/>
    </location>
</feature>
<keyword evidence="9" id="KW-0118">Viral capsid assembly</keyword>
<gene>
    <name evidence="17" type="ORF">PAV19gp11</name>
</gene>
<dbReference type="Proteomes" id="UP000323261">
    <property type="component" value="Segment"/>
</dbReference>
<keyword evidence="1" id="KW-0167">Capsid protein</keyword>
<accession>A0A5C0PVK5</accession>
<evidence type="ECO:0000256" key="1">
    <source>
        <dbReference type="ARBA" id="ARBA00022561"/>
    </source>
</evidence>
<dbReference type="GO" id="GO:0019028">
    <property type="term" value="C:viral capsid"/>
    <property type="evidence" value="ECO:0007669"/>
    <property type="project" value="UniProtKB-KW"/>
</dbReference>
<dbReference type="GO" id="GO:0043657">
    <property type="term" value="C:host cell"/>
    <property type="evidence" value="ECO:0007669"/>
    <property type="project" value="GOC"/>
</dbReference>
<evidence type="ECO:0000256" key="12">
    <source>
        <dbReference type="ARBA" id="ARBA00023120"/>
    </source>
</evidence>
<evidence type="ECO:0000256" key="15">
    <source>
        <dbReference type="ARBA" id="ARBA00023296"/>
    </source>
</evidence>
<evidence type="ECO:0000256" key="6">
    <source>
        <dbReference type="ARBA" id="ARBA00022843"/>
    </source>
</evidence>
<sequence>MAFARLAPHCGLQPVYGSRVGNSDMRGGFSWSNFGASLSSGLSKLGSFISSSARKIGNSQAFQQAKSGILQSGVLENIGQLAGQAVSSLVDVGKLKVENDLQKLRDRVLASQTPENPPMTQEQLAQLVAAMSSSKAPVTPTAPVVEPLPKDMPATLQAPPLPAEPVTLQPVPTIPVTVPNGRRKRRRPTSWGTMLDGITGDGVRFSRRRYCY</sequence>
<evidence type="ECO:0000256" key="3">
    <source>
        <dbReference type="ARBA" id="ARBA00022581"/>
    </source>
</evidence>
<dbReference type="Pfam" id="PF02993">
    <property type="entry name" value="MCPVI"/>
    <property type="match status" value="1"/>
</dbReference>
<evidence type="ECO:0000256" key="4">
    <source>
        <dbReference type="ARBA" id="ARBA00022595"/>
    </source>
</evidence>
<reference evidence="17 18" key="1">
    <citation type="journal article" date="2019" name="Viruses">
        <title>Faecal Virome Analysis of Wild Animals from Brazil.</title>
        <authorList>
            <person name="Duarte M.A."/>
            <person name="Silva J.M.F."/>
            <person name="Brito C.R."/>
            <person name="Teixeira D.S."/>
            <person name="Melo F.L."/>
            <person name="Ribeiro B.M."/>
            <person name="Nagata T."/>
            <person name="Campos F.S."/>
        </authorList>
    </citation>
    <scope>NUCLEOTIDE SEQUENCE [LARGE SCALE GENOMIC DNA]</scope>
    <source>
        <strain evidence="17">BR_DF</strain>
    </source>
</reference>
<evidence type="ECO:0000256" key="9">
    <source>
        <dbReference type="ARBA" id="ARBA00022950"/>
    </source>
</evidence>
<evidence type="ECO:0000256" key="13">
    <source>
        <dbReference type="ARBA" id="ARBA00023157"/>
    </source>
</evidence>
<keyword evidence="4" id="KW-1162">Viral penetration into host cytoplasm</keyword>
<keyword evidence="15" id="KW-1160">Virus entry into host cell</keyword>
<evidence type="ECO:0000256" key="2">
    <source>
        <dbReference type="ARBA" id="ARBA00022562"/>
    </source>
</evidence>
<evidence type="ECO:0000256" key="11">
    <source>
        <dbReference type="ARBA" id="ARBA00023099"/>
    </source>
</evidence>
<evidence type="ECO:0000256" key="5">
    <source>
        <dbReference type="ARBA" id="ARBA00022612"/>
    </source>
</evidence>
<evidence type="ECO:0000256" key="8">
    <source>
        <dbReference type="ARBA" id="ARBA00022921"/>
    </source>
</evidence>
<keyword evidence="13" id="KW-1015">Disulfide bond</keyword>
<name>A0A5C0PVK5_9ADEN</name>
<keyword evidence="5" id="KW-1188">Viral release from host cell</keyword>
<evidence type="ECO:0000313" key="18">
    <source>
        <dbReference type="Proteomes" id="UP000323261"/>
    </source>
</evidence>
<dbReference type="GO" id="GO:0075521">
    <property type="term" value="P:microtubule-dependent intracellular transport of viral material towards nucleus"/>
    <property type="evidence" value="ECO:0007669"/>
    <property type="project" value="UniProtKB-KW"/>
</dbReference>
<keyword evidence="11" id="KW-1174">Viral penetration via lysis of host organellar membrane</keyword>
<keyword evidence="3" id="KW-0945">Host-virus interaction</keyword>
<evidence type="ECO:0000256" key="7">
    <source>
        <dbReference type="ARBA" id="ARBA00022844"/>
    </source>
</evidence>
<protein>
    <submittedName>
        <fullName evidence="17">PVI protein</fullName>
    </submittedName>
</protein>
<keyword evidence="14" id="KW-1035">Host cytoplasm</keyword>
<evidence type="ECO:0000313" key="17">
    <source>
        <dbReference type="EMBL" id="QEJ80731.1"/>
    </source>
</evidence>
<evidence type="ECO:0000256" key="14">
    <source>
        <dbReference type="ARBA" id="ARBA00023200"/>
    </source>
</evidence>
<organism evidence="17 18">
    <name type="scientific">Psittacine adenovirus 3</name>
    <dbReference type="NCBI Taxonomy" id="1580497"/>
    <lineage>
        <taxon>Viruses</taxon>
        <taxon>Varidnaviria</taxon>
        <taxon>Bamfordvirae</taxon>
        <taxon>Preplasmiviricota</taxon>
        <taxon>Polisuviricotina</taxon>
        <taxon>Pharingeaviricetes</taxon>
        <taxon>Rowavirales</taxon>
        <taxon>Adenoviridae</taxon>
        <taxon>Barthadenovirus</taxon>
        <taxon>Barthadenovirus amazonae</taxon>
        <taxon>Psittacine atadenovirus A</taxon>
    </lineage>
</organism>
<keyword evidence="8" id="KW-0426">Late protein</keyword>